<organism evidence="6 7">
    <name type="scientific">Photorhabdus cinerea</name>
    <dbReference type="NCBI Taxonomy" id="471575"/>
    <lineage>
        <taxon>Bacteria</taxon>
        <taxon>Pseudomonadati</taxon>
        <taxon>Pseudomonadota</taxon>
        <taxon>Gammaproteobacteria</taxon>
        <taxon>Enterobacterales</taxon>
        <taxon>Morganellaceae</taxon>
        <taxon>Photorhabdus</taxon>
    </lineage>
</organism>
<comment type="caution">
    <text evidence="6">The sequence shown here is derived from an EMBL/GenBank/DDBJ whole genome shotgun (WGS) entry which is preliminary data.</text>
</comment>
<protein>
    <recommendedName>
        <fullName evidence="5">Ner winged helix-turn-helix DNA-binding domain-containing protein</fullName>
    </recommendedName>
</protein>
<evidence type="ECO:0000259" key="5">
    <source>
        <dbReference type="Pfam" id="PF13693"/>
    </source>
</evidence>
<dbReference type="GO" id="GO:0003677">
    <property type="term" value="F:DNA binding"/>
    <property type="evidence" value="ECO:0007669"/>
    <property type="project" value="UniProtKB-KW"/>
</dbReference>
<gene>
    <name evidence="6" type="ORF">C5469_01180</name>
</gene>
<dbReference type="Pfam" id="PF13693">
    <property type="entry name" value="HTH_35"/>
    <property type="match status" value="1"/>
</dbReference>
<dbReference type="Proteomes" id="UP000591844">
    <property type="component" value="Unassembled WGS sequence"/>
</dbReference>
<keyword evidence="3" id="KW-0238">DNA-binding</keyword>
<evidence type="ECO:0000256" key="4">
    <source>
        <dbReference type="ARBA" id="ARBA00023163"/>
    </source>
</evidence>
<dbReference type="InterPro" id="IPR010982">
    <property type="entry name" value="Lambda_DNA-bd_dom_sf"/>
</dbReference>
<evidence type="ECO:0000256" key="1">
    <source>
        <dbReference type="ARBA" id="ARBA00006157"/>
    </source>
</evidence>
<dbReference type="AlphaFoldDB" id="A0A7X5QAP0"/>
<dbReference type="SUPFAM" id="SSF47413">
    <property type="entry name" value="lambda repressor-like DNA-binding domains"/>
    <property type="match status" value="1"/>
</dbReference>
<feature type="domain" description="Ner winged helix-turn-helix DNA-binding" evidence="5">
    <location>
        <begin position="3"/>
        <end position="38"/>
    </location>
</feature>
<evidence type="ECO:0000256" key="2">
    <source>
        <dbReference type="ARBA" id="ARBA00023015"/>
    </source>
</evidence>
<keyword evidence="7" id="KW-1185">Reference proteome</keyword>
<keyword evidence="4" id="KW-0804">Transcription</keyword>
<dbReference type="EMBL" id="PUJW01000001">
    <property type="protein sequence ID" value="NHB90804.1"/>
    <property type="molecule type" value="Genomic_DNA"/>
</dbReference>
<proteinExistence type="inferred from homology"/>
<evidence type="ECO:0000313" key="7">
    <source>
        <dbReference type="Proteomes" id="UP000591844"/>
    </source>
</evidence>
<evidence type="ECO:0000256" key="3">
    <source>
        <dbReference type="ARBA" id="ARBA00023125"/>
    </source>
</evidence>
<name>A0A7X5QAP0_9GAMM</name>
<comment type="similarity">
    <text evidence="1">Belongs to the ner transcriptional regulatory family.</text>
</comment>
<dbReference type="InterPro" id="IPR038722">
    <property type="entry name" value="Ner_HTH_dom"/>
</dbReference>
<reference evidence="6 7" key="1">
    <citation type="submission" date="2018-02" db="EMBL/GenBank/DDBJ databases">
        <authorList>
            <person name="Machado R.A."/>
        </authorList>
    </citation>
    <scope>NUCLEOTIDE SEQUENCE [LARGE SCALE GENOMIC DNA]</scope>
    <source>
        <strain evidence="6 7">DSM 19724</strain>
    </source>
</reference>
<accession>A0A7X5QAP0</accession>
<evidence type="ECO:0000313" key="6">
    <source>
        <dbReference type="EMBL" id="NHB90804.1"/>
    </source>
</evidence>
<sequence length="46" mass="5637">MNCPWSKDEWIIASYLEIHLFEIWPGRYFDMDGQLIERLIYKVSTE</sequence>
<keyword evidence="2" id="KW-0805">Transcription regulation</keyword>